<sequence length="247" mass="27823">MISIKPEGFQQQLADLTELEQRQIPYATATALTRTAQGLMDRLRAEMRVVFDRPTPYTLNSLRMVPARKDRLEARVWFKDEADGAQPASVWIAPEVYGGPRRNKPAELQLRAKGILPEGKYVVPGAGADLDRYGNIKRGQVTRALSGIRGFTQAGYNANATDSRRSRAKGNARRYFVMTRKGQPIGIAERTGRGRDAVSIIMAFVSRPSYRRRLSFFEIAQQYADENLPREFEVAMRGVAARFAARR</sequence>
<evidence type="ECO:0000313" key="1">
    <source>
        <dbReference type="EMBL" id="OTI55832.1"/>
    </source>
</evidence>
<evidence type="ECO:0000313" key="2">
    <source>
        <dbReference type="Proteomes" id="UP000194857"/>
    </source>
</evidence>
<comment type="caution">
    <text evidence="1">The sequence shown here is derived from an EMBL/GenBank/DDBJ whole genome shotgun (WGS) entry which is preliminary data.</text>
</comment>
<name>A0A241XHN9_PSEAI</name>
<protein>
    <submittedName>
        <fullName evidence="1">Uncharacterized protein</fullName>
    </submittedName>
</protein>
<gene>
    <name evidence="1" type="ORF">CAZ10_31535</name>
</gene>
<dbReference type="EMBL" id="NFFZ01000025">
    <property type="protein sequence ID" value="OTI55832.1"/>
    <property type="molecule type" value="Genomic_DNA"/>
</dbReference>
<organism evidence="1 2">
    <name type="scientific">Pseudomonas aeruginosa</name>
    <dbReference type="NCBI Taxonomy" id="287"/>
    <lineage>
        <taxon>Bacteria</taxon>
        <taxon>Pseudomonadati</taxon>
        <taxon>Pseudomonadota</taxon>
        <taxon>Gammaproteobacteria</taxon>
        <taxon>Pseudomonadales</taxon>
        <taxon>Pseudomonadaceae</taxon>
        <taxon>Pseudomonas</taxon>
    </lineage>
</organism>
<reference evidence="2" key="1">
    <citation type="submission" date="2017-05" db="EMBL/GenBank/DDBJ databases">
        <authorList>
            <person name="Giani T."/>
            <person name="Arena F."/>
            <person name="Pollini S."/>
            <person name="Di Pilato V."/>
            <person name="D'Andrea M.M."/>
            <person name="Henrici De Angelis L."/>
            <person name="Bassetti M."/>
            <person name="Rossolini G.M."/>
        </authorList>
    </citation>
    <scope>NUCLEOTIDE SEQUENCE [LARGE SCALE GENOMIC DNA]</scope>
    <source>
        <strain evidence="2">S567_C10_BS</strain>
    </source>
</reference>
<accession>A0A241XHN9</accession>
<proteinExistence type="predicted"/>
<dbReference type="RefSeq" id="WP_033996808.1">
    <property type="nucleotide sequence ID" value="NZ_CP081287.1"/>
</dbReference>
<dbReference type="AlphaFoldDB" id="A0A241XHN9"/>
<dbReference type="Proteomes" id="UP000194857">
    <property type="component" value="Unassembled WGS sequence"/>
</dbReference>